<keyword evidence="2" id="KW-1185">Reference proteome</keyword>
<dbReference type="EMBL" id="KZ084101">
    <property type="protein sequence ID" value="OSD03350.1"/>
    <property type="molecule type" value="Genomic_DNA"/>
</dbReference>
<accession>A0A1Y2IQE7</accession>
<gene>
    <name evidence="1" type="ORF">PYCCODRAFT_1434769</name>
</gene>
<sequence>MILSFMDRRGTHIFKAPSPVWGYLPQINEWAGIHLVWECERVGGEDHIPIFRAIPVYDGERLMVFADEGESKKAAKEKAATKMALSGLCVSFWCFSVLNSAAQAQARVGSLQ</sequence>
<organism evidence="1 2">
    <name type="scientific">Trametes coccinea (strain BRFM310)</name>
    <name type="common">Pycnoporus coccineus</name>
    <dbReference type="NCBI Taxonomy" id="1353009"/>
    <lineage>
        <taxon>Eukaryota</taxon>
        <taxon>Fungi</taxon>
        <taxon>Dikarya</taxon>
        <taxon>Basidiomycota</taxon>
        <taxon>Agaricomycotina</taxon>
        <taxon>Agaricomycetes</taxon>
        <taxon>Polyporales</taxon>
        <taxon>Polyporaceae</taxon>
        <taxon>Trametes</taxon>
    </lineage>
</organism>
<dbReference type="AlphaFoldDB" id="A0A1Y2IQE7"/>
<evidence type="ECO:0008006" key="3">
    <source>
        <dbReference type="Google" id="ProtNLM"/>
    </source>
</evidence>
<dbReference type="Proteomes" id="UP000193067">
    <property type="component" value="Unassembled WGS sequence"/>
</dbReference>
<dbReference type="Gene3D" id="3.30.160.20">
    <property type="match status" value="1"/>
</dbReference>
<name>A0A1Y2IQE7_TRAC3</name>
<protein>
    <recommendedName>
        <fullName evidence="3">DRBM domain-containing protein</fullName>
    </recommendedName>
</protein>
<evidence type="ECO:0000313" key="2">
    <source>
        <dbReference type="Proteomes" id="UP000193067"/>
    </source>
</evidence>
<evidence type="ECO:0000313" key="1">
    <source>
        <dbReference type="EMBL" id="OSD03350.1"/>
    </source>
</evidence>
<proteinExistence type="predicted"/>
<reference evidence="1 2" key="1">
    <citation type="journal article" date="2015" name="Biotechnol. Biofuels">
        <title>Enhanced degradation of softwood versus hardwood by the white-rot fungus Pycnoporus coccineus.</title>
        <authorList>
            <person name="Couturier M."/>
            <person name="Navarro D."/>
            <person name="Chevret D."/>
            <person name="Henrissat B."/>
            <person name="Piumi F."/>
            <person name="Ruiz-Duenas F.J."/>
            <person name="Martinez A.T."/>
            <person name="Grigoriev I.V."/>
            <person name="Riley R."/>
            <person name="Lipzen A."/>
            <person name="Berrin J.G."/>
            <person name="Master E.R."/>
            <person name="Rosso M.N."/>
        </authorList>
    </citation>
    <scope>NUCLEOTIDE SEQUENCE [LARGE SCALE GENOMIC DNA]</scope>
    <source>
        <strain evidence="1 2">BRFM310</strain>
    </source>
</reference>
<dbReference type="SUPFAM" id="SSF54768">
    <property type="entry name" value="dsRNA-binding domain-like"/>
    <property type="match status" value="1"/>
</dbReference>